<evidence type="ECO:0000313" key="2">
    <source>
        <dbReference type="Proteomes" id="UP000241229"/>
    </source>
</evidence>
<dbReference type="Proteomes" id="UP000241229">
    <property type="component" value="Unassembled WGS sequence"/>
</dbReference>
<dbReference type="AlphaFoldDB" id="A0A2P7SC82"/>
<sequence length="135" mass="15447">MIEALLNGQRRTVMHLETLATRVDQLTGEMVKFSRNQIQLRSDVGDIRGEIGELRADVDRRFEAIDRRFDAILARLDESDAAADKNADDIRKMRIELTSQYNDILNALQSGHQAKLDIDEINARLDELERRAGLK</sequence>
<organism evidence="1 2">
    <name type="scientific">Kumtagia ephedrae</name>
    <dbReference type="NCBI Taxonomy" id="2116701"/>
    <lineage>
        <taxon>Bacteria</taxon>
        <taxon>Pseudomonadati</taxon>
        <taxon>Pseudomonadota</taxon>
        <taxon>Alphaproteobacteria</taxon>
        <taxon>Hyphomicrobiales</taxon>
        <taxon>Phyllobacteriaceae</taxon>
        <taxon>Kumtagia</taxon>
    </lineage>
</organism>
<evidence type="ECO:0000313" key="1">
    <source>
        <dbReference type="EMBL" id="PSJ60132.1"/>
    </source>
</evidence>
<accession>A0A2P7SC82</accession>
<dbReference type="Gene3D" id="3.90.20.10">
    <property type="match status" value="1"/>
</dbReference>
<gene>
    <name evidence="1" type="ORF">C7I84_12665</name>
</gene>
<keyword evidence="2" id="KW-1185">Reference proteome</keyword>
<comment type="caution">
    <text evidence="1">The sequence shown here is derived from an EMBL/GenBank/DDBJ whole genome shotgun (WGS) entry which is preliminary data.</text>
</comment>
<reference evidence="1 2" key="1">
    <citation type="submission" date="2018-03" db="EMBL/GenBank/DDBJ databases">
        <title>The draft genome of Mesorhizobium sp. 6GN-30.</title>
        <authorList>
            <person name="Liu L."/>
            <person name="Li L."/>
            <person name="Wang T."/>
            <person name="Zhang X."/>
            <person name="Liang L."/>
        </authorList>
    </citation>
    <scope>NUCLEOTIDE SEQUENCE [LARGE SCALE GENOMIC DNA]</scope>
    <source>
        <strain evidence="1 2">6GN30</strain>
    </source>
</reference>
<protein>
    <submittedName>
        <fullName evidence="1">Uncharacterized protein</fullName>
    </submittedName>
</protein>
<proteinExistence type="predicted"/>
<dbReference type="EMBL" id="PXYK01000010">
    <property type="protein sequence ID" value="PSJ60132.1"/>
    <property type="molecule type" value="Genomic_DNA"/>
</dbReference>
<name>A0A2P7SC82_9HYPH</name>